<name>A0A161XYX0_DAUCS</name>
<dbReference type="AlphaFoldDB" id="A0A161XYX0"/>
<dbReference type="EMBL" id="LNRQ01000003">
    <property type="protein sequence ID" value="KZN01947.1"/>
    <property type="molecule type" value="Genomic_DNA"/>
</dbReference>
<accession>A0A161XYX0</accession>
<feature type="compositionally biased region" description="Polar residues" evidence="1">
    <location>
        <begin position="1"/>
        <end position="11"/>
    </location>
</feature>
<dbReference type="Gramene" id="KZN01947">
    <property type="protein sequence ID" value="KZN01947"/>
    <property type="gene ID" value="DCAR_010701"/>
</dbReference>
<protein>
    <submittedName>
        <fullName evidence="2">Uncharacterized protein</fullName>
    </submittedName>
</protein>
<comment type="caution">
    <text evidence="2">The sequence shown here is derived from an EMBL/GenBank/DDBJ whole genome shotgun (WGS) entry which is preliminary data.</text>
</comment>
<feature type="region of interest" description="Disordered" evidence="1">
    <location>
        <begin position="1"/>
        <end position="63"/>
    </location>
</feature>
<reference evidence="2" key="1">
    <citation type="journal article" date="2016" name="Nat. Genet.">
        <title>A high-quality carrot genome assembly provides new insights into carotenoid accumulation and asterid genome evolution.</title>
        <authorList>
            <person name="Iorizzo M."/>
            <person name="Ellison S."/>
            <person name="Senalik D."/>
            <person name="Zeng P."/>
            <person name="Satapoomin P."/>
            <person name="Huang J."/>
            <person name="Bowman M."/>
            <person name="Iovene M."/>
            <person name="Sanseverino W."/>
            <person name="Cavagnaro P."/>
            <person name="Yildiz M."/>
            <person name="Macko-Podgorni A."/>
            <person name="Moranska E."/>
            <person name="Grzebelus E."/>
            <person name="Grzebelus D."/>
            <person name="Ashrafi H."/>
            <person name="Zheng Z."/>
            <person name="Cheng S."/>
            <person name="Spooner D."/>
            <person name="Van Deynze A."/>
            <person name="Simon P."/>
        </authorList>
    </citation>
    <scope>NUCLEOTIDE SEQUENCE [LARGE SCALE GENOMIC DNA]</scope>
    <source>
        <tissue evidence="2">Leaf</tissue>
    </source>
</reference>
<feature type="compositionally biased region" description="Basic residues" evidence="1">
    <location>
        <begin position="14"/>
        <end position="31"/>
    </location>
</feature>
<evidence type="ECO:0000313" key="2">
    <source>
        <dbReference type="EMBL" id="KZN01947.1"/>
    </source>
</evidence>
<gene>
    <name evidence="2" type="ORF">DCAR_010701</name>
</gene>
<proteinExistence type="predicted"/>
<sequence length="63" mass="7563">MYILDTKQQLGRQDRRKHKLGKPKQVKHKQNPKMAKQITANNAGWHKPSKIRPQTRFNKKHHK</sequence>
<evidence type="ECO:0000256" key="1">
    <source>
        <dbReference type="SAM" id="MobiDB-lite"/>
    </source>
</evidence>
<organism evidence="2">
    <name type="scientific">Daucus carota subsp. sativus</name>
    <name type="common">Carrot</name>
    <dbReference type="NCBI Taxonomy" id="79200"/>
    <lineage>
        <taxon>Eukaryota</taxon>
        <taxon>Viridiplantae</taxon>
        <taxon>Streptophyta</taxon>
        <taxon>Embryophyta</taxon>
        <taxon>Tracheophyta</taxon>
        <taxon>Spermatophyta</taxon>
        <taxon>Magnoliopsida</taxon>
        <taxon>eudicotyledons</taxon>
        <taxon>Gunneridae</taxon>
        <taxon>Pentapetalae</taxon>
        <taxon>asterids</taxon>
        <taxon>campanulids</taxon>
        <taxon>Apiales</taxon>
        <taxon>Apiaceae</taxon>
        <taxon>Apioideae</taxon>
        <taxon>Scandiceae</taxon>
        <taxon>Daucinae</taxon>
        <taxon>Daucus</taxon>
        <taxon>Daucus sect. Daucus</taxon>
    </lineage>
</organism>